<dbReference type="Proteomes" id="UP001043456">
    <property type="component" value="Unassembled WGS sequence"/>
</dbReference>
<evidence type="ECO:0000313" key="2">
    <source>
        <dbReference type="Proteomes" id="UP001043456"/>
    </source>
</evidence>
<comment type="caution">
    <text evidence="1">The sequence shown here is derived from an EMBL/GenBank/DDBJ whole genome shotgun (WGS) entry which is preliminary data.</text>
</comment>
<dbReference type="RefSeq" id="XP_043161329.1">
    <property type="nucleotide sequence ID" value="XM_043305394.1"/>
</dbReference>
<organism evidence="1 2">
    <name type="scientific">Aspergillus pseudoviridinutans</name>
    <dbReference type="NCBI Taxonomy" id="1517512"/>
    <lineage>
        <taxon>Eukaryota</taxon>
        <taxon>Fungi</taxon>
        <taxon>Dikarya</taxon>
        <taxon>Ascomycota</taxon>
        <taxon>Pezizomycotina</taxon>
        <taxon>Eurotiomycetes</taxon>
        <taxon>Eurotiomycetidae</taxon>
        <taxon>Eurotiales</taxon>
        <taxon>Aspergillaceae</taxon>
        <taxon>Aspergillus</taxon>
        <taxon>Aspergillus subgen. Fumigati</taxon>
    </lineage>
</organism>
<evidence type="ECO:0000313" key="1">
    <source>
        <dbReference type="EMBL" id="GIJ90583.1"/>
    </source>
</evidence>
<protein>
    <submittedName>
        <fullName evidence="1">Uncharacterized protein</fullName>
    </submittedName>
</protein>
<name>A0A9P3BKF2_9EURO</name>
<keyword evidence="2" id="KW-1185">Reference proteome</keyword>
<sequence length="100" mass="11483">MTYLRVIVKNADQDLSEKLDEEGWRADFIPVNTVNCSEEANMQCMHSSRALGIRESPKDKDMDMRDIQQSLAWAWTFMDDKDASMVVNGGYNRNAPILRP</sequence>
<reference evidence="1 2" key="1">
    <citation type="submission" date="2018-10" db="EMBL/GenBank/DDBJ databases">
        <title>Pan-genome distribution and transcriptional activeness of fungal secondary metabolism genes in Aspergillus section Fumigati.</title>
        <authorList>
            <person name="Takahashi H."/>
            <person name="Umemura M."/>
            <person name="Ninomiya A."/>
            <person name="Kusuya Y."/>
            <person name="Urayama S."/>
            <person name="Shimizu M."/>
            <person name="Watanabe A."/>
            <person name="Kamei K."/>
            <person name="Yaguchi T."/>
            <person name="Hagiwara D."/>
        </authorList>
    </citation>
    <scope>NUCLEOTIDE SEQUENCE [LARGE SCALE GENOMIC DNA]</scope>
    <source>
        <strain evidence="1 2">IFM 55266</strain>
    </source>
</reference>
<dbReference type="EMBL" id="BHVY01000007">
    <property type="protein sequence ID" value="GIJ90583.1"/>
    <property type="molecule type" value="Genomic_DNA"/>
</dbReference>
<dbReference type="GeneID" id="67008152"/>
<proteinExistence type="predicted"/>
<gene>
    <name evidence="1" type="ORF">Asppvi_009542</name>
</gene>
<accession>A0A9P3BKF2</accession>
<dbReference type="AlphaFoldDB" id="A0A9P3BKF2"/>